<evidence type="ECO:0000313" key="3">
    <source>
        <dbReference type="EMBL" id="MBB5979909.1"/>
    </source>
</evidence>
<feature type="compositionally biased region" description="Pro residues" evidence="1">
    <location>
        <begin position="78"/>
        <end position="91"/>
    </location>
</feature>
<dbReference type="RefSeq" id="WP_184835225.1">
    <property type="nucleotide sequence ID" value="NZ_BAAAVN010000006.1"/>
</dbReference>
<sequence>MTDPLHDLLTELAETRAGTPRLNDADLLSRIRHRRRRRVAMISAGGVAATVLCGFGAYAVLPGDQPPAVRPASAPSRPTQPLPTKPLPTKPYPSVGEPRCGSSVDEHFPSRVPSGMDNLEVHQQAFTRTEHGWAGTLQIKVTGQRALDQFGPRSTVEVRRDRKLIGNGVVTMTQKSGQTVTVRLTLTACSGPITPGSVVLYGQLIPGKNPMTIFPISL</sequence>
<keyword evidence="4" id="KW-1185">Reference proteome</keyword>
<evidence type="ECO:0000313" key="4">
    <source>
        <dbReference type="Proteomes" id="UP000558997"/>
    </source>
</evidence>
<comment type="caution">
    <text evidence="3">The sequence shown here is derived from an EMBL/GenBank/DDBJ whole genome shotgun (WGS) entry which is preliminary data.</text>
</comment>
<keyword evidence="2" id="KW-0812">Transmembrane</keyword>
<accession>A0A841DPZ3</accession>
<dbReference type="AlphaFoldDB" id="A0A841DPZ3"/>
<reference evidence="3 4" key="1">
    <citation type="submission" date="2020-08" db="EMBL/GenBank/DDBJ databases">
        <title>Sequencing the genomes of 1000 actinobacteria strains.</title>
        <authorList>
            <person name="Klenk H.-P."/>
        </authorList>
    </citation>
    <scope>NUCLEOTIDE SEQUENCE [LARGE SCALE GENOMIC DNA]</scope>
    <source>
        <strain evidence="3 4">DSM 17294</strain>
    </source>
</reference>
<name>A0A841DPZ3_9ACTN</name>
<proteinExistence type="predicted"/>
<keyword evidence="2" id="KW-1133">Transmembrane helix</keyword>
<feature type="region of interest" description="Disordered" evidence="1">
    <location>
        <begin position="67"/>
        <end position="104"/>
    </location>
</feature>
<dbReference type="EMBL" id="JACHNF010000001">
    <property type="protein sequence ID" value="MBB5979909.1"/>
    <property type="molecule type" value="Genomic_DNA"/>
</dbReference>
<dbReference type="Proteomes" id="UP000558997">
    <property type="component" value="Unassembled WGS sequence"/>
</dbReference>
<gene>
    <name evidence="3" type="ORF">HDA44_003250</name>
</gene>
<feature type="transmembrane region" description="Helical" evidence="2">
    <location>
        <begin position="39"/>
        <end position="61"/>
    </location>
</feature>
<evidence type="ECO:0000256" key="2">
    <source>
        <dbReference type="SAM" id="Phobius"/>
    </source>
</evidence>
<protein>
    <submittedName>
        <fullName evidence="3">Uncharacterized protein</fullName>
    </submittedName>
</protein>
<organism evidence="3 4">
    <name type="scientific">Kribbella solani</name>
    <dbReference type="NCBI Taxonomy" id="236067"/>
    <lineage>
        <taxon>Bacteria</taxon>
        <taxon>Bacillati</taxon>
        <taxon>Actinomycetota</taxon>
        <taxon>Actinomycetes</taxon>
        <taxon>Propionibacteriales</taxon>
        <taxon>Kribbellaceae</taxon>
        <taxon>Kribbella</taxon>
    </lineage>
</organism>
<keyword evidence="2" id="KW-0472">Membrane</keyword>
<evidence type="ECO:0000256" key="1">
    <source>
        <dbReference type="SAM" id="MobiDB-lite"/>
    </source>
</evidence>